<dbReference type="RefSeq" id="WP_068459237.1">
    <property type="nucleotide sequence ID" value="NZ_LMTR01000020.1"/>
</dbReference>
<sequence>MPHSAPDVPHANAQHSDVWHSEIWFVDIAAAAPALQAFEARHLLLSAAEHERAAALRDDLVRNEWLAAHIALRAIVGRGCGPDVARQTFAVTERGKPFLAQSPYAFSLSHAPGVALIGLSAGGTIGVDIERHREVRIGDARRAGIEAAAAHLSEDVLPVDPTMRFLQAWVRIEALAKADGCGVGRMLTRLGVRGRAAAPPPAGPSGLGDDIAPIAARARAVLAGGDEDVPAQTTAPESSSHDARPLTVTDLAVAEGLYAAVASDAGAGPVVCRRLPDHLEGLEKLFG</sequence>
<dbReference type="STRING" id="121290.APY04_0436"/>
<dbReference type="AlphaFoldDB" id="A0A109BMM8"/>
<dbReference type="InterPro" id="IPR050559">
    <property type="entry name" value="P-Pant_transferase_sf"/>
</dbReference>
<dbReference type="InterPro" id="IPR037143">
    <property type="entry name" value="4-PPantetheinyl_Trfase_dom_sf"/>
</dbReference>
<reference evidence="2 3" key="1">
    <citation type="submission" date="2015-10" db="EMBL/GenBank/DDBJ databases">
        <title>Transcriptomic analysis of a linuron degrading triple-species bacterial consortium.</title>
        <authorList>
            <person name="Albers P."/>
        </authorList>
    </citation>
    <scope>NUCLEOTIDE SEQUENCE [LARGE SCALE GENOMIC DNA]</scope>
    <source>
        <strain evidence="2 3">WDL6</strain>
    </source>
</reference>
<evidence type="ECO:0000313" key="3">
    <source>
        <dbReference type="Proteomes" id="UP000059074"/>
    </source>
</evidence>
<dbReference type="PATRIC" id="fig|121290.4.peg.2331"/>
<keyword evidence="3" id="KW-1185">Reference proteome</keyword>
<dbReference type="PANTHER" id="PTHR12215:SF10">
    <property type="entry name" value="L-AMINOADIPATE-SEMIALDEHYDE DEHYDROGENASE-PHOSPHOPANTETHEINYL TRANSFERASE"/>
    <property type="match status" value="1"/>
</dbReference>
<dbReference type="GO" id="GO:0019878">
    <property type="term" value="P:lysine biosynthetic process via aminoadipic acid"/>
    <property type="evidence" value="ECO:0007669"/>
    <property type="project" value="TreeGrafter"/>
</dbReference>
<dbReference type="GO" id="GO:0005829">
    <property type="term" value="C:cytosol"/>
    <property type="evidence" value="ECO:0007669"/>
    <property type="project" value="TreeGrafter"/>
</dbReference>
<dbReference type="GO" id="GO:0008897">
    <property type="term" value="F:holo-[acyl-carrier-protein] synthase activity"/>
    <property type="evidence" value="ECO:0007669"/>
    <property type="project" value="InterPro"/>
</dbReference>
<evidence type="ECO:0000313" key="2">
    <source>
        <dbReference type="EMBL" id="KWT71583.1"/>
    </source>
</evidence>
<dbReference type="Proteomes" id="UP000059074">
    <property type="component" value="Unassembled WGS sequence"/>
</dbReference>
<name>A0A109BMM8_HYPSL</name>
<dbReference type="EMBL" id="LMTR01000020">
    <property type="protein sequence ID" value="KWT71583.1"/>
    <property type="molecule type" value="Genomic_DNA"/>
</dbReference>
<gene>
    <name evidence="2" type="ORF">APY04_0436</name>
</gene>
<dbReference type="PANTHER" id="PTHR12215">
    <property type="entry name" value="PHOSPHOPANTETHEINE TRANSFERASE"/>
    <property type="match status" value="1"/>
</dbReference>
<protein>
    <submittedName>
        <fullName evidence="2">4'-phosphopantetheinyl transferase</fullName>
        <ecNumber evidence="2">2.7.8.-</ecNumber>
    </submittedName>
</protein>
<evidence type="ECO:0000256" key="1">
    <source>
        <dbReference type="ARBA" id="ARBA00022679"/>
    </source>
</evidence>
<proteinExistence type="predicted"/>
<accession>A0A109BMM8</accession>
<comment type="caution">
    <text evidence="2">The sequence shown here is derived from an EMBL/GenBank/DDBJ whole genome shotgun (WGS) entry which is preliminary data.</text>
</comment>
<dbReference type="Gene3D" id="3.90.470.20">
    <property type="entry name" value="4'-phosphopantetheinyl transferase domain"/>
    <property type="match status" value="1"/>
</dbReference>
<dbReference type="OrthoDB" id="9808281at2"/>
<dbReference type="GO" id="GO:0000287">
    <property type="term" value="F:magnesium ion binding"/>
    <property type="evidence" value="ECO:0007669"/>
    <property type="project" value="InterPro"/>
</dbReference>
<dbReference type="EC" id="2.7.8.-" evidence="2"/>
<organism evidence="2 3">
    <name type="scientific">Hyphomicrobium sulfonivorans</name>
    <dbReference type="NCBI Taxonomy" id="121290"/>
    <lineage>
        <taxon>Bacteria</taxon>
        <taxon>Pseudomonadati</taxon>
        <taxon>Pseudomonadota</taxon>
        <taxon>Alphaproteobacteria</taxon>
        <taxon>Hyphomicrobiales</taxon>
        <taxon>Hyphomicrobiaceae</taxon>
        <taxon>Hyphomicrobium</taxon>
    </lineage>
</organism>
<keyword evidence="1 2" id="KW-0808">Transferase</keyword>
<dbReference type="SUPFAM" id="SSF56214">
    <property type="entry name" value="4'-phosphopantetheinyl transferase"/>
    <property type="match status" value="2"/>
</dbReference>